<keyword evidence="2" id="KW-1185">Reference proteome</keyword>
<organism evidence="1 2">
    <name type="scientific">Rhodococcus sacchari</name>
    <dbReference type="NCBI Taxonomy" id="2962047"/>
    <lineage>
        <taxon>Bacteria</taxon>
        <taxon>Bacillati</taxon>
        <taxon>Actinomycetota</taxon>
        <taxon>Actinomycetes</taxon>
        <taxon>Mycobacteriales</taxon>
        <taxon>Nocardiaceae</taxon>
        <taxon>Rhodococcus</taxon>
    </lineage>
</organism>
<name>A0ACD4DK74_9NOCA</name>
<dbReference type="EC" id="2.3.1.-" evidence="1"/>
<keyword evidence="1" id="KW-0808">Transferase</keyword>
<dbReference type="Proteomes" id="UP001156484">
    <property type="component" value="Chromosome"/>
</dbReference>
<protein>
    <submittedName>
        <fullName evidence="1">GNAT family N-acetyltransferase</fullName>
        <ecNumber evidence="1">2.3.1.-</ecNumber>
    </submittedName>
</protein>
<sequence length="200" mass="22228">MAVTVRTATRRDVPALASVLADAFIDDPLFLWMIPEDRHRVRRLERFFATDARHHMVPLGATAIAESDGVVAGAAMWAPPGRWRAGTWTSLRLLPGYIAALGRYSGRGKLLEETTEKAHPEEPHWYLATIGTAAAARGGGFGKALMQAGLDRADAEHAPAYLESSKERNISYYERFGFEVTREIVIPDGPTVWAMWRKPR</sequence>
<evidence type="ECO:0000313" key="1">
    <source>
        <dbReference type="EMBL" id="UYP20475.1"/>
    </source>
</evidence>
<dbReference type="EMBL" id="CP107551">
    <property type="protein sequence ID" value="UYP20475.1"/>
    <property type="molecule type" value="Genomic_DNA"/>
</dbReference>
<accession>A0ACD4DK74</accession>
<keyword evidence="1" id="KW-0012">Acyltransferase</keyword>
<evidence type="ECO:0000313" key="2">
    <source>
        <dbReference type="Proteomes" id="UP001156484"/>
    </source>
</evidence>
<proteinExistence type="predicted"/>
<gene>
    <name evidence="1" type="ORF">OED52_08120</name>
</gene>
<reference evidence="1" key="1">
    <citation type="submission" date="2022-10" db="EMBL/GenBank/DDBJ databases">
        <title>Rhodococcus ferula Z13 complete genome.</title>
        <authorList>
            <person name="Long X."/>
            <person name="Zang M."/>
        </authorList>
    </citation>
    <scope>NUCLEOTIDE SEQUENCE</scope>
    <source>
        <strain evidence="1">Z13</strain>
    </source>
</reference>